<dbReference type="InterPro" id="IPR041492">
    <property type="entry name" value="HAD_2"/>
</dbReference>
<dbReference type="AlphaFoldDB" id="A0A1W6MK71"/>
<accession>A0A1W6MK71</accession>
<evidence type="ECO:0000313" key="2">
    <source>
        <dbReference type="Proteomes" id="UP000193431"/>
    </source>
</evidence>
<dbReference type="SFLD" id="SFLDS00003">
    <property type="entry name" value="Haloacid_Dehalogenase"/>
    <property type="match status" value="1"/>
</dbReference>
<dbReference type="Pfam" id="PF13419">
    <property type="entry name" value="HAD_2"/>
    <property type="match status" value="1"/>
</dbReference>
<dbReference type="NCBIfam" id="TIGR01509">
    <property type="entry name" value="HAD-SF-IA-v3"/>
    <property type="match status" value="1"/>
</dbReference>
<protein>
    <submittedName>
        <fullName evidence="1">Noncanonical pyrimidine nucleotidase, YjjG family</fullName>
    </submittedName>
</protein>
<dbReference type="Gene3D" id="1.10.150.240">
    <property type="entry name" value="Putative phosphatase, domain 2"/>
    <property type="match status" value="1"/>
</dbReference>
<reference evidence="1 2" key="1">
    <citation type="submission" date="2016-11" db="EMBL/GenBank/DDBJ databases">
        <title>Trade-off between light-utilization and light-protection in marine flavobacteria.</title>
        <authorList>
            <person name="Kumagai Y."/>
        </authorList>
    </citation>
    <scope>NUCLEOTIDE SEQUENCE [LARGE SCALE GENOMIC DNA]</scope>
    <source>
        <strain evidence="1 2">JCM 13191</strain>
    </source>
</reference>
<dbReference type="InterPro" id="IPR036412">
    <property type="entry name" value="HAD-like_sf"/>
</dbReference>
<dbReference type="EMBL" id="CP019344">
    <property type="protein sequence ID" value="ARN78001.1"/>
    <property type="molecule type" value="Genomic_DNA"/>
</dbReference>
<dbReference type="Gene3D" id="3.40.50.1000">
    <property type="entry name" value="HAD superfamily/HAD-like"/>
    <property type="match status" value="1"/>
</dbReference>
<dbReference type="InterPro" id="IPR011951">
    <property type="entry name" value="HAD-SF_hydro_IA_YjjG/PynA"/>
</dbReference>
<dbReference type="SFLD" id="SFLDG01129">
    <property type="entry name" value="C1.5:_HAD__Beta-PGM__Phosphata"/>
    <property type="match status" value="1"/>
</dbReference>
<gene>
    <name evidence="1" type="ORF">BST97_08305</name>
</gene>
<dbReference type="InterPro" id="IPR052550">
    <property type="entry name" value="Pyrimidine_5'-ntase_YjjG"/>
</dbReference>
<dbReference type="InterPro" id="IPR006439">
    <property type="entry name" value="HAD-SF_hydro_IA"/>
</dbReference>
<sequence>MKFKNAKYLFFDLDHTLWDFDLNSKLAYRQIFEEQGVTLDLDQFIAIYEPLNLEYWRMYRNNEIGKEHLRFHRLKSAFDACNYTVTREQIDLFADLYISYLPNYNHLFEGCIDLLDDLSQNYELHCITNGFREVQQQKMERSGLDTYFGLTLTAEEAGIKKPDPQIFHDAMNRVGARPNESVMIGDSFEADILGAQKVGMKTIYFDIHKPTDLEAYRVKTLAEIKKFFS</sequence>
<dbReference type="STRING" id="331648.BST97_08305"/>
<proteinExistence type="predicted"/>
<dbReference type="NCBIfam" id="TIGR01549">
    <property type="entry name" value="HAD-SF-IA-v1"/>
    <property type="match status" value="1"/>
</dbReference>
<dbReference type="RefSeq" id="WP_085766795.1">
    <property type="nucleotide sequence ID" value="NZ_CP019344.1"/>
</dbReference>
<dbReference type="SUPFAM" id="SSF56784">
    <property type="entry name" value="HAD-like"/>
    <property type="match status" value="1"/>
</dbReference>
<dbReference type="PANTHER" id="PTHR47478:SF1">
    <property type="entry name" value="PYRIMIDINE 5'-NUCLEOTIDASE YJJG"/>
    <property type="match status" value="1"/>
</dbReference>
<dbReference type="OrthoDB" id="9802350at2"/>
<name>A0A1W6MK71_9FLAO</name>
<dbReference type="InterPro" id="IPR023214">
    <property type="entry name" value="HAD_sf"/>
</dbReference>
<keyword evidence="2" id="KW-1185">Reference proteome</keyword>
<dbReference type="NCBIfam" id="TIGR02254">
    <property type="entry name" value="YjjG_YfnB"/>
    <property type="match status" value="1"/>
</dbReference>
<dbReference type="SFLD" id="SFLDG01135">
    <property type="entry name" value="C1.5.6:_HAD__Beta-PGM__Phospha"/>
    <property type="match status" value="1"/>
</dbReference>
<evidence type="ECO:0000313" key="1">
    <source>
        <dbReference type="EMBL" id="ARN78001.1"/>
    </source>
</evidence>
<dbReference type="GO" id="GO:0008253">
    <property type="term" value="F:5'-nucleotidase activity"/>
    <property type="evidence" value="ECO:0007669"/>
    <property type="project" value="InterPro"/>
</dbReference>
<dbReference type="InterPro" id="IPR023198">
    <property type="entry name" value="PGP-like_dom2"/>
</dbReference>
<dbReference type="Proteomes" id="UP000193431">
    <property type="component" value="Chromosome"/>
</dbReference>
<dbReference type="PANTHER" id="PTHR47478">
    <property type="match status" value="1"/>
</dbReference>
<organism evidence="1 2">
    <name type="scientific">Nonlabens spongiae</name>
    <dbReference type="NCBI Taxonomy" id="331648"/>
    <lineage>
        <taxon>Bacteria</taxon>
        <taxon>Pseudomonadati</taxon>
        <taxon>Bacteroidota</taxon>
        <taxon>Flavobacteriia</taxon>
        <taxon>Flavobacteriales</taxon>
        <taxon>Flavobacteriaceae</taxon>
        <taxon>Nonlabens</taxon>
    </lineage>
</organism>